<feature type="transmembrane region" description="Helical" evidence="2">
    <location>
        <begin position="504"/>
        <end position="528"/>
    </location>
</feature>
<organism evidence="3 4">
    <name type="scientific">Streptantibioticus cattleyicolor (strain ATCC 35852 / DSM 46488 / JCM 4925 / NBRC 14057 / NRRL 8057)</name>
    <name type="common">Streptomyces cattleya</name>
    <dbReference type="NCBI Taxonomy" id="1003195"/>
    <lineage>
        <taxon>Bacteria</taxon>
        <taxon>Bacillati</taxon>
        <taxon>Actinomycetota</taxon>
        <taxon>Actinomycetes</taxon>
        <taxon>Kitasatosporales</taxon>
        <taxon>Streptomycetaceae</taxon>
        <taxon>Streptantibioticus</taxon>
    </lineage>
</organism>
<feature type="transmembrane region" description="Helical" evidence="2">
    <location>
        <begin position="89"/>
        <end position="109"/>
    </location>
</feature>
<keyword evidence="3" id="KW-0614">Plasmid</keyword>
<feature type="transmembrane region" description="Helical" evidence="2">
    <location>
        <begin position="433"/>
        <end position="453"/>
    </location>
</feature>
<protein>
    <recommendedName>
        <fullName evidence="5">ABC-2 type transport system permease protein</fullName>
    </recommendedName>
</protein>
<feature type="transmembrane region" description="Helical" evidence="2">
    <location>
        <begin position="465"/>
        <end position="483"/>
    </location>
</feature>
<evidence type="ECO:0008006" key="5">
    <source>
        <dbReference type="Google" id="ProtNLM"/>
    </source>
</evidence>
<keyword evidence="4" id="KW-1185">Reference proteome</keyword>
<evidence type="ECO:0000256" key="1">
    <source>
        <dbReference type="SAM" id="MobiDB-lite"/>
    </source>
</evidence>
<dbReference type="EMBL" id="CP003229">
    <property type="protein sequence ID" value="AEW99196.1"/>
    <property type="molecule type" value="Genomic_DNA"/>
</dbReference>
<reference evidence="4" key="1">
    <citation type="submission" date="2011-12" db="EMBL/GenBank/DDBJ databases">
        <title>Complete genome sequence of Streptomyces cattleya strain DSM 46488.</title>
        <authorList>
            <person name="Ou H.-Y."/>
            <person name="Li P."/>
            <person name="Zhao C."/>
            <person name="O'Hagan D."/>
            <person name="Deng Z."/>
        </authorList>
    </citation>
    <scope>NUCLEOTIDE SEQUENCE [LARGE SCALE GENOMIC DNA]</scope>
    <source>
        <strain evidence="4">ATCC 35852 / DSM 46488 / JCM 4925 / NBRC 14057 / NRRL 8057</strain>
        <plasmid evidence="4">Plasmid pSCATT</plasmid>
    </source>
</reference>
<dbReference type="HOGENOM" id="CLU_484769_0_0_11"/>
<feature type="transmembrane region" description="Helical" evidence="2">
    <location>
        <begin position="364"/>
        <end position="381"/>
    </location>
</feature>
<evidence type="ECO:0000313" key="3">
    <source>
        <dbReference type="EMBL" id="AEW99196.1"/>
    </source>
</evidence>
<keyword evidence="2" id="KW-0812">Transmembrane</keyword>
<dbReference type="RefSeq" id="WP_014151188.1">
    <property type="nucleotide sequence ID" value="NC_016113.1"/>
</dbReference>
<evidence type="ECO:0000313" key="4">
    <source>
        <dbReference type="Proteomes" id="UP000007842"/>
    </source>
</evidence>
<sequence length="562" mass="58617">MKTTTGSADHPPADEEHAAAWSEEDDWTEETLRLLRSLRAPHRRKRAGEIGYVLYCVVLVLVAWGALPSLGLFLQTSLGADYTGLRQPVLRALPAGSCALALAVLVLAARDALWRGPVVPPRESVDWLLTQPVRVGRLLRPWLWVSGGASLAVGVVAAGVGMVALGLTVGVGLPAAFGWCLAGTATVPVLGTVIGVAVERHGRAARWARRAAPWASLAVLALVAQCVLAVLGHPVRWLERVELWSGPWGWAGLAALSPTPAAVPGGAVAAAALLVLGAAASWWAVRAAGAIPLAEVRRRSRTASGVKTALLTVELRTARQVASGASGGARVGRIRLPAPRRAALAVPWRDAVALLRAPGRAMRTVPATVLAVLSGVVAAGAHRGTALVAVLAALTFGYWAITQLLEPARLETDDTRRASWAPYRFPNLMMRHLVVPAVLGLLLSVPVVVAVVLCGGGWRATLAPAAVPALIAAALVNACRGAGRQHLLLSPAQTPTGSAGPLLYLLWYCSGPLATLAVLCVPYTLALHRPDGPAVPAACAVSLAATAGLLRWAWARARKFTR</sequence>
<dbReference type="AlphaFoldDB" id="F8JN53"/>
<gene>
    <name evidence="3" type="ordered locus">SCATT_p10030</name>
</gene>
<feature type="transmembrane region" description="Helical" evidence="2">
    <location>
        <begin position="534"/>
        <end position="554"/>
    </location>
</feature>
<dbReference type="Proteomes" id="UP000007842">
    <property type="component" value="Plasmid pSCATT"/>
</dbReference>
<feature type="transmembrane region" description="Helical" evidence="2">
    <location>
        <begin position="387"/>
        <end position="405"/>
    </location>
</feature>
<feature type="transmembrane region" description="Helical" evidence="2">
    <location>
        <begin position="211"/>
        <end position="231"/>
    </location>
</feature>
<accession>G8XDW1</accession>
<accession>F8JN53</accession>
<keyword evidence="2" id="KW-1133">Transmembrane helix</keyword>
<feature type="transmembrane region" description="Helical" evidence="2">
    <location>
        <begin position="176"/>
        <end position="199"/>
    </location>
</feature>
<feature type="transmembrane region" description="Helical" evidence="2">
    <location>
        <begin position="52"/>
        <end position="74"/>
    </location>
</feature>
<keyword evidence="2" id="KW-0472">Membrane</keyword>
<name>F8JN53_STREN</name>
<geneLocation type="plasmid" evidence="3 4">
    <name>pSCATT</name>
</geneLocation>
<feature type="transmembrane region" description="Helical" evidence="2">
    <location>
        <begin position="267"/>
        <end position="291"/>
    </location>
</feature>
<proteinExistence type="predicted"/>
<dbReference type="OrthoDB" id="4218549at2"/>
<feature type="transmembrane region" description="Helical" evidence="2">
    <location>
        <begin position="142"/>
        <end position="164"/>
    </location>
</feature>
<feature type="region of interest" description="Disordered" evidence="1">
    <location>
        <begin position="1"/>
        <end position="24"/>
    </location>
</feature>
<dbReference type="KEGG" id="scy:SCATT_p10030"/>
<dbReference type="KEGG" id="sct:SCAT_p0735"/>
<dbReference type="PATRIC" id="fig|1003195.11.peg.710"/>
<evidence type="ECO:0000256" key="2">
    <source>
        <dbReference type="SAM" id="Phobius"/>
    </source>
</evidence>